<evidence type="ECO:0000256" key="1">
    <source>
        <dbReference type="ARBA" id="ARBA00023027"/>
    </source>
</evidence>
<evidence type="ECO:0000256" key="2">
    <source>
        <dbReference type="ARBA" id="ARBA00023157"/>
    </source>
</evidence>
<dbReference type="CDD" id="cd00109">
    <property type="entry name" value="Kunitz-type"/>
    <property type="match status" value="1"/>
</dbReference>
<dbReference type="AlphaFoldDB" id="A0A183C5U2"/>
<dbReference type="InterPro" id="IPR011128">
    <property type="entry name" value="G3P_DH_NAD-dep_N"/>
</dbReference>
<dbReference type="Gene3D" id="4.10.800.10">
    <property type="entry name" value="Thyroglobulin type-1"/>
    <property type="match status" value="1"/>
</dbReference>
<evidence type="ECO:0000259" key="4">
    <source>
        <dbReference type="PROSITE" id="PS50279"/>
    </source>
</evidence>
<organism evidence="6 7">
    <name type="scientific">Globodera pallida</name>
    <name type="common">Potato cyst nematode worm</name>
    <name type="synonym">Heterodera pallida</name>
    <dbReference type="NCBI Taxonomy" id="36090"/>
    <lineage>
        <taxon>Eukaryota</taxon>
        <taxon>Metazoa</taxon>
        <taxon>Ecdysozoa</taxon>
        <taxon>Nematoda</taxon>
        <taxon>Chromadorea</taxon>
        <taxon>Rhabditida</taxon>
        <taxon>Tylenchina</taxon>
        <taxon>Tylenchomorpha</taxon>
        <taxon>Tylenchoidea</taxon>
        <taxon>Heteroderidae</taxon>
        <taxon>Heteroderinae</taxon>
        <taxon>Globodera</taxon>
    </lineage>
</organism>
<dbReference type="InterPro" id="IPR006168">
    <property type="entry name" value="G3P_DH_NAD-dep"/>
</dbReference>
<dbReference type="PROSITE" id="PS50279">
    <property type="entry name" value="BPTI_KUNITZ_2"/>
    <property type="match status" value="1"/>
</dbReference>
<keyword evidence="1" id="KW-0520">NAD</keyword>
<dbReference type="Pfam" id="PF01210">
    <property type="entry name" value="NAD_Gly3P_dh_N"/>
    <property type="match status" value="1"/>
</dbReference>
<dbReference type="Proteomes" id="UP000050741">
    <property type="component" value="Unassembled WGS sequence"/>
</dbReference>
<dbReference type="SUPFAM" id="SSF57610">
    <property type="entry name" value="Thyroglobulin type-1 domain"/>
    <property type="match status" value="1"/>
</dbReference>
<dbReference type="InterPro" id="IPR020901">
    <property type="entry name" value="Prtase_inh_Kunz-CS"/>
</dbReference>
<sequence length="437" mass="47688">MWVFEELVGDRKLSEIINEQHENVKYLPGKKLPANVLAVTDVVEAAKDADILIFVVPHQHVHRLCAQLKGNIKPCAIAISLIKGLATCHDGSVGLKLISEEIKQSLGIETAVLMGANLANEVAEDRFCEATIGTKNASRGNELKKLFHTDNFRINVVEDAETCGRCHFQLSRYYRDAKNFVFRPICDAKTGNYQPQQCRDEKHCFCVNVISGVRLSKKEVPSGDNLQCEGSEFDFSIDDSHLIKTEKGEGGKANEQLIPLGSPICKKPKDAGKKCHAGVAAGPIAAKNIKWYFDTDTFECLAFAYSGCGGNGNRFDSPAECWEKCKLADLSGCAGMRLPATNKQGHTIICAGPGQQTPGACPSSYRCTMLAHMGVCCHSATQDLYECNYRPTCPNGGQAMQMHSRGVPMTLIGKKCADNFCPIGAKCVEKEIFAHCC</sequence>
<comment type="caution">
    <text evidence="3">Lacks conserved residue(s) required for the propagation of feature annotation.</text>
</comment>
<dbReference type="PANTHER" id="PTHR11728">
    <property type="entry name" value="GLYCEROL-3-PHOSPHATE DEHYDROGENASE"/>
    <property type="match status" value="1"/>
</dbReference>
<proteinExistence type="predicted"/>
<dbReference type="Gene3D" id="3.40.50.720">
    <property type="entry name" value="NAD(P)-binding Rossmann-like Domain"/>
    <property type="match status" value="1"/>
</dbReference>
<dbReference type="InterPro" id="IPR036291">
    <property type="entry name" value="NAD(P)-bd_dom_sf"/>
</dbReference>
<dbReference type="PROSITE" id="PS51162">
    <property type="entry name" value="THYROGLOBULIN_1_2"/>
    <property type="match status" value="1"/>
</dbReference>
<dbReference type="PROSITE" id="PS00280">
    <property type="entry name" value="BPTI_KUNITZ_1"/>
    <property type="match status" value="1"/>
</dbReference>
<dbReference type="InterPro" id="IPR000716">
    <property type="entry name" value="Thyroglobulin_1"/>
</dbReference>
<name>A0A183C5U2_GLOPA</name>
<dbReference type="InterPro" id="IPR036857">
    <property type="entry name" value="Thyroglobulin_1_sf"/>
</dbReference>
<dbReference type="InterPro" id="IPR036880">
    <property type="entry name" value="Kunitz_BPTI_sf"/>
</dbReference>
<reference evidence="7" key="3">
    <citation type="submission" date="2016-06" db="UniProtKB">
        <authorList>
            <consortium name="WormBaseParasite"/>
        </authorList>
    </citation>
    <scope>IDENTIFICATION</scope>
</reference>
<evidence type="ECO:0000256" key="3">
    <source>
        <dbReference type="PROSITE-ProRule" id="PRU00500"/>
    </source>
</evidence>
<dbReference type="SMART" id="SM00131">
    <property type="entry name" value="KU"/>
    <property type="match status" value="1"/>
</dbReference>
<evidence type="ECO:0000259" key="5">
    <source>
        <dbReference type="PROSITE" id="PS51162"/>
    </source>
</evidence>
<dbReference type="SUPFAM" id="SSF51735">
    <property type="entry name" value="NAD(P)-binding Rossmann-fold domains"/>
    <property type="match status" value="1"/>
</dbReference>
<dbReference type="PRINTS" id="PR00077">
    <property type="entry name" value="GPDHDRGNASE"/>
</dbReference>
<dbReference type="GO" id="GO:0005829">
    <property type="term" value="C:cytosol"/>
    <property type="evidence" value="ECO:0007669"/>
    <property type="project" value="TreeGrafter"/>
</dbReference>
<dbReference type="SUPFAM" id="SSF57362">
    <property type="entry name" value="BPTI-like"/>
    <property type="match status" value="1"/>
</dbReference>
<evidence type="ECO:0000313" key="7">
    <source>
        <dbReference type="WBParaSite" id="GPLIN_000823700"/>
    </source>
</evidence>
<keyword evidence="6" id="KW-1185">Reference proteome</keyword>
<dbReference type="Pfam" id="PF00014">
    <property type="entry name" value="Kunitz_BPTI"/>
    <property type="match status" value="1"/>
</dbReference>
<dbReference type="SMART" id="SM00211">
    <property type="entry name" value="TY"/>
    <property type="match status" value="1"/>
</dbReference>
<dbReference type="Gene3D" id="4.10.410.10">
    <property type="entry name" value="Pancreatic trypsin inhibitor Kunitz domain"/>
    <property type="match status" value="1"/>
</dbReference>
<dbReference type="GO" id="GO:0046168">
    <property type="term" value="P:glycerol-3-phosphate catabolic process"/>
    <property type="evidence" value="ECO:0007669"/>
    <property type="project" value="InterPro"/>
</dbReference>
<reference evidence="6" key="2">
    <citation type="submission" date="2014-05" db="EMBL/GenBank/DDBJ databases">
        <title>The genome and life-stage specific transcriptomes of Globodera pallida elucidate key aspects of plant parasitism by a cyst nematode.</title>
        <authorList>
            <person name="Cotton J.A."/>
            <person name="Lilley C.J."/>
            <person name="Jones L.M."/>
            <person name="Kikuchi T."/>
            <person name="Reid A.J."/>
            <person name="Thorpe P."/>
            <person name="Tsai I.J."/>
            <person name="Beasley H."/>
            <person name="Blok V."/>
            <person name="Cock P.J.A."/>
            <person name="Van den Akker S.E."/>
            <person name="Holroyd N."/>
            <person name="Hunt M."/>
            <person name="Mantelin S."/>
            <person name="Naghra H."/>
            <person name="Pain A."/>
            <person name="Palomares-Rius J.E."/>
            <person name="Zarowiecki M."/>
            <person name="Berriman M."/>
            <person name="Jones J.T."/>
            <person name="Urwin P.E."/>
        </authorList>
    </citation>
    <scope>NUCLEOTIDE SEQUENCE [LARGE SCALE GENOMIC DNA]</scope>
    <source>
        <strain evidence="6">Lindley</strain>
    </source>
</reference>
<dbReference type="GO" id="GO:0047952">
    <property type="term" value="F:glycerol-3-phosphate dehydrogenase [NAD(P)+] activity"/>
    <property type="evidence" value="ECO:0007669"/>
    <property type="project" value="TreeGrafter"/>
</dbReference>
<dbReference type="PANTHER" id="PTHR11728:SF8">
    <property type="entry name" value="GLYCEROL-3-PHOSPHATE DEHYDROGENASE [NAD(+)]-RELATED"/>
    <property type="match status" value="1"/>
</dbReference>
<dbReference type="InterPro" id="IPR002223">
    <property type="entry name" value="Kunitz_BPTI"/>
</dbReference>
<protein>
    <submittedName>
        <fullName evidence="7">BPTI/Kunitz inhibitor domain-containing protein</fullName>
    </submittedName>
</protein>
<reference evidence="6" key="1">
    <citation type="submission" date="2013-12" db="EMBL/GenBank/DDBJ databases">
        <authorList>
            <person name="Aslett M."/>
        </authorList>
    </citation>
    <scope>NUCLEOTIDE SEQUENCE [LARGE SCALE GENOMIC DNA]</scope>
    <source>
        <strain evidence="6">Lindley</strain>
    </source>
</reference>
<dbReference type="GO" id="GO:0004867">
    <property type="term" value="F:serine-type endopeptidase inhibitor activity"/>
    <property type="evidence" value="ECO:0007669"/>
    <property type="project" value="InterPro"/>
</dbReference>
<dbReference type="WBParaSite" id="GPLIN_000823700">
    <property type="protein sequence ID" value="GPLIN_000823700"/>
    <property type="gene ID" value="GPLIN_000823700"/>
</dbReference>
<feature type="domain" description="Thyroglobulin type-1" evidence="5">
    <location>
        <begin position="163"/>
        <end position="228"/>
    </location>
</feature>
<keyword evidence="2" id="KW-1015">Disulfide bond</keyword>
<dbReference type="GO" id="GO:0051287">
    <property type="term" value="F:NAD binding"/>
    <property type="evidence" value="ECO:0007669"/>
    <property type="project" value="InterPro"/>
</dbReference>
<accession>A0A183C5U2</accession>
<feature type="domain" description="BPTI/Kunitz inhibitor" evidence="4">
    <location>
        <begin position="265"/>
        <end position="325"/>
    </location>
</feature>
<dbReference type="PROSITE" id="PS00484">
    <property type="entry name" value="THYROGLOBULIN_1_1"/>
    <property type="match status" value="1"/>
</dbReference>
<evidence type="ECO:0000313" key="6">
    <source>
        <dbReference type="Proteomes" id="UP000050741"/>
    </source>
</evidence>